<proteinExistence type="predicted"/>
<dbReference type="RefSeq" id="WP_259839474.1">
    <property type="nucleotide sequence ID" value="NZ_JAOAMU010000004.1"/>
</dbReference>
<keyword evidence="1" id="KW-1133">Transmembrane helix</keyword>
<dbReference type="EMBL" id="JAOAMU010000004">
    <property type="protein sequence ID" value="MCT2563107.1"/>
    <property type="molecule type" value="Genomic_DNA"/>
</dbReference>
<reference evidence="2 3" key="1">
    <citation type="submission" date="2022-09" db="EMBL/GenBank/DDBJ databases">
        <title>Chryseobacterium oleae sp.nov., isolated from the inter-root soil of Pyrola calliantha H. Andr. in Tibet.</title>
        <authorList>
            <person name="Li Z."/>
        </authorList>
    </citation>
    <scope>NUCLEOTIDE SEQUENCE [LARGE SCALE GENOMIC DNA]</scope>
    <source>
        <strain evidence="3">pc1-10</strain>
    </source>
</reference>
<dbReference type="Proteomes" id="UP001525566">
    <property type="component" value="Unassembled WGS sequence"/>
</dbReference>
<keyword evidence="1" id="KW-0472">Membrane</keyword>
<evidence type="ECO:0000313" key="3">
    <source>
        <dbReference type="Proteomes" id="UP001525566"/>
    </source>
</evidence>
<feature type="transmembrane region" description="Helical" evidence="1">
    <location>
        <begin position="48"/>
        <end position="68"/>
    </location>
</feature>
<feature type="transmembrane region" description="Helical" evidence="1">
    <location>
        <begin position="74"/>
        <end position="90"/>
    </location>
</feature>
<organism evidence="2 3">
    <name type="scientific">Chryseobacterium herbae</name>
    <dbReference type="NCBI Taxonomy" id="2976476"/>
    <lineage>
        <taxon>Bacteria</taxon>
        <taxon>Pseudomonadati</taxon>
        <taxon>Bacteroidota</taxon>
        <taxon>Flavobacteriia</taxon>
        <taxon>Flavobacteriales</taxon>
        <taxon>Weeksellaceae</taxon>
        <taxon>Chryseobacterium group</taxon>
        <taxon>Chryseobacterium</taxon>
    </lineage>
</organism>
<name>A0ABT2IWB2_9FLAO</name>
<sequence length="96" mass="11449">MSKKDFEENKEKENNFIDDFEDWHSRKYSDEYRFRNKTPFFIKKTNHLVHGILLLTLPSLSLIISAIVDLGVGFYIFFLLMCIPGSYLIIKHFKSR</sequence>
<comment type="caution">
    <text evidence="2">The sequence shown here is derived from an EMBL/GenBank/DDBJ whole genome shotgun (WGS) entry which is preliminary data.</text>
</comment>
<protein>
    <submittedName>
        <fullName evidence="2">Uncharacterized protein</fullName>
    </submittedName>
</protein>
<evidence type="ECO:0000256" key="1">
    <source>
        <dbReference type="SAM" id="Phobius"/>
    </source>
</evidence>
<evidence type="ECO:0000313" key="2">
    <source>
        <dbReference type="EMBL" id="MCT2563107.1"/>
    </source>
</evidence>
<gene>
    <name evidence="2" type="ORF">N0B48_14535</name>
</gene>
<keyword evidence="1" id="KW-0812">Transmembrane</keyword>
<keyword evidence="3" id="KW-1185">Reference proteome</keyword>
<accession>A0ABT2IWB2</accession>